<dbReference type="STRING" id="158441.A0A226D7T8"/>
<dbReference type="OrthoDB" id="6781885at2759"/>
<proteinExistence type="predicted"/>
<dbReference type="InterPro" id="IPR012337">
    <property type="entry name" value="RNaseH-like_sf"/>
</dbReference>
<evidence type="ECO:0000313" key="2">
    <source>
        <dbReference type="Proteomes" id="UP000198287"/>
    </source>
</evidence>
<comment type="caution">
    <text evidence="1">The sequence shown here is derived from an EMBL/GenBank/DDBJ whole genome shotgun (WGS) entry which is preliminary data.</text>
</comment>
<gene>
    <name evidence="1" type="ORF">Fcan01_24149</name>
</gene>
<evidence type="ECO:0000313" key="1">
    <source>
        <dbReference type="EMBL" id="OXA41180.1"/>
    </source>
</evidence>
<sequence length="224" mass="25649">MNSNSQKRRVSKSRPIDIYKIGETNVAAEKLLRLTVKLLVDGIIPMSFFEMDSAFEFTKFLNPNIKIPSRDELRKKTIQIFGEFKATLASELKKIEYVCMTADCWTSKNKKRFMGVTAHWLDKNLTRKSAVLAPRRFPGDHSYEAIANLLFTIMKEFDLDTAKIVSVVTDDGSNFVKAFEQLNIIKSAFDNQIGGDDEEDDVIHEEIFNVMQNEDSCQLPNHSR</sequence>
<name>A0A226D7T8_FOLCA</name>
<reference evidence="1 2" key="1">
    <citation type="submission" date="2015-12" db="EMBL/GenBank/DDBJ databases">
        <title>The genome of Folsomia candida.</title>
        <authorList>
            <person name="Faddeeva A."/>
            <person name="Derks M.F."/>
            <person name="Anvar Y."/>
            <person name="Smit S."/>
            <person name="Van Straalen N."/>
            <person name="Roelofs D."/>
        </authorList>
    </citation>
    <scope>NUCLEOTIDE SEQUENCE [LARGE SCALE GENOMIC DNA]</scope>
    <source>
        <strain evidence="1 2">VU population</strain>
        <tissue evidence="1">Whole body</tissue>
    </source>
</reference>
<dbReference type="EMBL" id="LNIX01000030">
    <property type="protein sequence ID" value="OXA41180.1"/>
    <property type="molecule type" value="Genomic_DNA"/>
</dbReference>
<protein>
    <submittedName>
        <fullName evidence="1">Putative AC9 transposase</fullName>
    </submittedName>
</protein>
<keyword evidence="2" id="KW-1185">Reference proteome</keyword>
<dbReference type="AlphaFoldDB" id="A0A226D7T8"/>
<dbReference type="PANTHER" id="PTHR47501">
    <property type="entry name" value="TRANSPOSASE-RELATED"/>
    <property type="match status" value="1"/>
</dbReference>
<organism evidence="1 2">
    <name type="scientific">Folsomia candida</name>
    <name type="common">Springtail</name>
    <dbReference type="NCBI Taxonomy" id="158441"/>
    <lineage>
        <taxon>Eukaryota</taxon>
        <taxon>Metazoa</taxon>
        <taxon>Ecdysozoa</taxon>
        <taxon>Arthropoda</taxon>
        <taxon>Hexapoda</taxon>
        <taxon>Collembola</taxon>
        <taxon>Entomobryomorpha</taxon>
        <taxon>Isotomoidea</taxon>
        <taxon>Isotomidae</taxon>
        <taxon>Proisotominae</taxon>
        <taxon>Folsomia</taxon>
    </lineage>
</organism>
<dbReference type="Proteomes" id="UP000198287">
    <property type="component" value="Unassembled WGS sequence"/>
</dbReference>
<accession>A0A226D7T8</accession>
<dbReference type="OMA" id="NAYECHV"/>
<dbReference type="SUPFAM" id="SSF53098">
    <property type="entry name" value="Ribonuclease H-like"/>
    <property type="match status" value="1"/>
</dbReference>